<dbReference type="PANTHER" id="PTHR11516:SF60">
    <property type="entry name" value="PYRUVATE DEHYDROGENASE E1 COMPONENT SUBUNIT ALPHA"/>
    <property type="match status" value="1"/>
</dbReference>
<evidence type="ECO:0000256" key="1">
    <source>
        <dbReference type="ARBA" id="ARBA00001964"/>
    </source>
</evidence>
<dbReference type="Proteomes" id="UP000285712">
    <property type="component" value="Unassembled WGS sequence"/>
</dbReference>
<comment type="cofactor">
    <cofactor evidence="1">
        <name>thiamine diphosphate</name>
        <dbReference type="ChEBI" id="CHEBI:58937"/>
    </cofactor>
</comment>
<dbReference type="InterPro" id="IPR001017">
    <property type="entry name" value="DH_E1"/>
</dbReference>
<evidence type="ECO:0000313" key="8">
    <source>
        <dbReference type="Proteomes" id="UP000285712"/>
    </source>
</evidence>
<dbReference type="Gene3D" id="3.40.50.970">
    <property type="match status" value="1"/>
</dbReference>
<sequence>MHIFDPWSTVGPCDLKSSLAAFHHHVEVTGKAAAPASHREDEETSDDGSMYIVSSDSEGDDDSDDEQEVDDSDEVAMPRRRIALTESALRELNMHQKRSKELEKQTEANHKLANSIARQYSDSQHTSAASHSRKSSLNDLMPTTTSSSSSMRKASAGTIVLYDMDEIRDMERLRAFQQTNGAKRRSSSSEVLAKSSHPPNLEEGPANGNHAFATRDELLGYYRLMYTMRRMEITCDNEYKARTIKGFCHLYDGQEAVATGVEAALARSDSWITSYRCHCTMLARGGSVASILAELFGNKSGAIGGKGGSMHFYNKKENFYGGQGIVGAQVPVGVGLAFASKYNHKGDGPMPCSITMFGDGAANQGQIWEAVNMAALWKLPAIICIENNHYGMGTSTERHSSNQNYYTMGNKIPGIWCDGNDVLAVRECAAFLKEWTGANKGPIYVEMCTYRYHGHSMSDPGVTYRNREEISNMRASRDPIESVKKRLLESGLATADEIKEIEKDVRKEVVEATKEAKASGRPDDAIAFKDVYSDANGKNEFPPFIRRPDITKSLYHGK</sequence>
<dbReference type="GO" id="GO:0006086">
    <property type="term" value="P:pyruvate decarboxylation to acetyl-CoA"/>
    <property type="evidence" value="ECO:0007669"/>
    <property type="project" value="TreeGrafter"/>
</dbReference>
<dbReference type="PANTHER" id="PTHR11516">
    <property type="entry name" value="PYRUVATE DEHYDROGENASE E1 COMPONENT, ALPHA SUBUNIT BACTERIAL AND ORGANELLAR"/>
    <property type="match status" value="1"/>
</dbReference>
<name>A0A418CWZ5_APHAT</name>
<keyword evidence="3" id="KW-0560">Oxidoreductase</keyword>
<comment type="caution">
    <text evidence="7">The sequence shown here is derived from an EMBL/GenBank/DDBJ whole genome shotgun (WGS) entry which is preliminary data.</text>
</comment>
<gene>
    <name evidence="7" type="ORF">DYB35_010326</name>
</gene>
<dbReference type="CDD" id="cd02000">
    <property type="entry name" value="TPP_E1_PDC_ADC_BCADC"/>
    <property type="match status" value="1"/>
</dbReference>
<protein>
    <recommendedName>
        <fullName evidence="2">pyruvate dehydrogenase (acetyl-transferring)</fullName>
        <ecNumber evidence="2">1.2.4.1</ecNumber>
    </recommendedName>
</protein>
<proteinExistence type="predicted"/>
<keyword evidence="4" id="KW-0786">Thiamine pyrophosphate</keyword>
<evidence type="ECO:0000256" key="3">
    <source>
        <dbReference type="ARBA" id="ARBA00023002"/>
    </source>
</evidence>
<evidence type="ECO:0000256" key="4">
    <source>
        <dbReference type="ARBA" id="ARBA00023052"/>
    </source>
</evidence>
<dbReference type="EMBL" id="QUTG01005045">
    <property type="protein sequence ID" value="RHY86463.1"/>
    <property type="molecule type" value="Genomic_DNA"/>
</dbReference>
<feature type="domain" description="Dehydrogenase E1 component" evidence="6">
    <location>
        <begin position="225"/>
        <end position="522"/>
    </location>
</feature>
<dbReference type="SUPFAM" id="SSF52518">
    <property type="entry name" value="Thiamin diphosphate-binding fold (THDP-binding)"/>
    <property type="match status" value="1"/>
</dbReference>
<dbReference type="FunFam" id="3.40.50.970:FF:000013">
    <property type="entry name" value="Pyruvate dehydrogenase E1 component subunit alpha"/>
    <property type="match status" value="1"/>
</dbReference>
<evidence type="ECO:0000256" key="2">
    <source>
        <dbReference type="ARBA" id="ARBA00012281"/>
    </source>
</evidence>
<feature type="compositionally biased region" description="Polar residues" evidence="5">
    <location>
        <begin position="118"/>
        <end position="142"/>
    </location>
</feature>
<evidence type="ECO:0000256" key="5">
    <source>
        <dbReference type="SAM" id="MobiDB-lite"/>
    </source>
</evidence>
<feature type="region of interest" description="Disordered" evidence="5">
    <location>
        <begin position="118"/>
        <end position="153"/>
    </location>
</feature>
<feature type="region of interest" description="Disordered" evidence="5">
    <location>
        <begin position="178"/>
        <end position="209"/>
    </location>
</feature>
<organism evidence="7 8">
    <name type="scientific">Aphanomyces astaci</name>
    <name type="common">Crayfish plague agent</name>
    <dbReference type="NCBI Taxonomy" id="112090"/>
    <lineage>
        <taxon>Eukaryota</taxon>
        <taxon>Sar</taxon>
        <taxon>Stramenopiles</taxon>
        <taxon>Oomycota</taxon>
        <taxon>Saprolegniomycetes</taxon>
        <taxon>Saprolegniales</taxon>
        <taxon>Verrucalvaceae</taxon>
        <taxon>Aphanomyces</taxon>
    </lineage>
</organism>
<dbReference type="AlphaFoldDB" id="A0A418CWZ5"/>
<dbReference type="VEuPathDB" id="FungiDB:H257_08274"/>
<dbReference type="Pfam" id="PF00676">
    <property type="entry name" value="E1_dh"/>
    <property type="match status" value="1"/>
</dbReference>
<feature type="region of interest" description="Disordered" evidence="5">
    <location>
        <begin position="30"/>
        <end position="80"/>
    </location>
</feature>
<evidence type="ECO:0000259" key="6">
    <source>
        <dbReference type="Pfam" id="PF00676"/>
    </source>
</evidence>
<feature type="compositionally biased region" description="Acidic residues" evidence="5">
    <location>
        <begin position="57"/>
        <end position="74"/>
    </location>
</feature>
<dbReference type="GO" id="GO:0004739">
    <property type="term" value="F:pyruvate dehydrogenase (acetyl-transferring) activity"/>
    <property type="evidence" value="ECO:0007669"/>
    <property type="project" value="UniProtKB-EC"/>
</dbReference>
<dbReference type="EC" id="1.2.4.1" evidence="2"/>
<dbReference type="InterPro" id="IPR029061">
    <property type="entry name" value="THDP-binding"/>
</dbReference>
<accession>A0A418CWZ5</accession>
<evidence type="ECO:0000313" key="7">
    <source>
        <dbReference type="EMBL" id="RHY86463.1"/>
    </source>
</evidence>
<reference evidence="7 8" key="1">
    <citation type="submission" date="2018-08" db="EMBL/GenBank/DDBJ databases">
        <title>Aphanomyces genome sequencing and annotation.</title>
        <authorList>
            <person name="Minardi D."/>
            <person name="Oidtmann B."/>
            <person name="Van Der Giezen M."/>
            <person name="Studholme D.J."/>
        </authorList>
    </citation>
    <scope>NUCLEOTIDE SEQUENCE [LARGE SCALE GENOMIC DNA]</scope>
    <source>
        <strain evidence="7 8">Sv</strain>
    </source>
</reference>
<dbReference type="InterPro" id="IPR050642">
    <property type="entry name" value="PDH_E1_Alpha_Subunit"/>
</dbReference>